<keyword evidence="3" id="KW-0677">Repeat</keyword>
<dbReference type="GO" id="GO:0061702">
    <property type="term" value="C:canonical inflammasome complex"/>
    <property type="evidence" value="ECO:0007669"/>
    <property type="project" value="UniProtKB-SubCell"/>
</dbReference>
<dbReference type="InterPro" id="IPR050637">
    <property type="entry name" value="NLRP_innate_immun_reg"/>
</dbReference>
<dbReference type="AlphaFoldDB" id="A0A8C8RRI2"/>
<evidence type="ECO:0000256" key="7">
    <source>
        <dbReference type="ARBA" id="ARBA00022843"/>
    </source>
</evidence>
<dbReference type="SUPFAM" id="SSF52540">
    <property type="entry name" value="P-loop containing nucleoside triphosphate hydrolases"/>
    <property type="match status" value="1"/>
</dbReference>
<protein>
    <recommendedName>
        <fullName evidence="12">NACHT domain-containing protein</fullName>
    </recommendedName>
</protein>
<keyword evidence="8" id="KW-0395">Inflammatory response</keyword>
<keyword evidence="6" id="KW-0067">ATP-binding</keyword>
<keyword evidence="14" id="KW-1185">Reference proteome</keyword>
<keyword evidence="2" id="KW-0963">Cytoplasm</keyword>
<dbReference type="GO" id="GO:0006954">
    <property type="term" value="P:inflammatory response"/>
    <property type="evidence" value="ECO:0007669"/>
    <property type="project" value="UniProtKB-KW"/>
</dbReference>
<evidence type="ECO:0000256" key="2">
    <source>
        <dbReference type="ARBA" id="ARBA00022490"/>
    </source>
</evidence>
<dbReference type="SUPFAM" id="SSF52047">
    <property type="entry name" value="RNI-like"/>
    <property type="match status" value="1"/>
</dbReference>
<reference evidence="13" key="2">
    <citation type="submission" date="2025-09" db="UniProtKB">
        <authorList>
            <consortium name="Ensembl"/>
        </authorList>
    </citation>
    <scope>IDENTIFICATION</scope>
</reference>
<evidence type="ECO:0000256" key="10">
    <source>
        <dbReference type="SAM" id="Coils"/>
    </source>
</evidence>
<evidence type="ECO:0000256" key="8">
    <source>
        <dbReference type="ARBA" id="ARBA00023198"/>
    </source>
</evidence>
<evidence type="ECO:0000256" key="5">
    <source>
        <dbReference type="ARBA" id="ARBA00022801"/>
    </source>
</evidence>
<dbReference type="InterPro" id="IPR007111">
    <property type="entry name" value="NACHT_NTPase"/>
</dbReference>
<keyword evidence="7" id="KW-0832">Ubl conjugation</keyword>
<name>A0A8C8RRI2_9SAUR</name>
<dbReference type="GO" id="GO:0005524">
    <property type="term" value="F:ATP binding"/>
    <property type="evidence" value="ECO:0007669"/>
    <property type="project" value="UniProtKB-KW"/>
</dbReference>
<dbReference type="InterPro" id="IPR041267">
    <property type="entry name" value="NLRP_HD2"/>
</dbReference>
<evidence type="ECO:0000256" key="9">
    <source>
        <dbReference type="ARBA" id="ARBA00023233"/>
    </source>
</evidence>
<organism evidence="13 14">
    <name type="scientific">Pelusios castaneus</name>
    <name type="common">West African mud turtle</name>
    <dbReference type="NCBI Taxonomy" id="367368"/>
    <lineage>
        <taxon>Eukaryota</taxon>
        <taxon>Metazoa</taxon>
        <taxon>Chordata</taxon>
        <taxon>Craniata</taxon>
        <taxon>Vertebrata</taxon>
        <taxon>Euteleostomi</taxon>
        <taxon>Archelosauria</taxon>
        <taxon>Testudinata</taxon>
        <taxon>Testudines</taxon>
        <taxon>Pleurodira</taxon>
        <taxon>Pelomedusidae</taxon>
        <taxon>Pelusios</taxon>
    </lineage>
</organism>
<dbReference type="InterPro" id="IPR032675">
    <property type="entry name" value="LRR_dom_sf"/>
</dbReference>
<comment type="subcellular location">
    <subcellularLocation>
        <location evidence="1">Inflammasome</location>
    </subcellularLocation>
</comment>
<proteinExistence type="predicted"/>
<dbReference type="Proteomes" id="UP000694393">
    <property type="component" value="Unplaced"/>
</dbReference>
<dbReference type="InterPro" id="IPR041075">
    <property type="entry name" value="NOD1/2_WH"/>
</dbReference>
<evidence type="ECO:0000256" key="6">
    <source>
        <dbReference type="ARBA" id="ARBA00022840"/>
    </source>
</evidence>
<feature type="domain" description="NACHT" evidence="12">
    <location>
        <begin position="247"/>
        <end position="377"/>
    </location>
</feature>
<dbReference type="InterPro" id="IPR011029">
    <property type="entry name" value="DEATH-like_dom_sf"/>
</dbReference>
<evidence type="ECO:0000256" key="1">
    <source>
        <dbReference type="ARBA" id="ARBA00004110"/>
    </source>
</evidence>
<sequence length="925" mass="103957">MPAPPDYPQLIRQHQQPLLHWIQWSPEPLLRWLHDAEALSQDEYFALLETVPPVNQVIALLEWATQGAERSQHFLEALQELQEEYSPELQRWLQEKYPDKQRPQCPVKPDKPTPPKSQHKFLQKILGKKAKKYAPTPELSGGVHTENMSFRKAPTAQLKAALQRYRASLLKHMKQLCTNVNDARTCAHIEIRYTPLQLLDGPTDPPTGHEHLALATHRSRLLTLHAPRQVSLCHLLAPLPPKTQRPRRVALSGAAGMGKSVAVQKILHDWALGAAFQGPICALDFSCRELNQVPSPVTLEGLISTKRPQLQDVLPELLARPRDLLILLDGLDEFRHPLDDGTPSHWPNCPAHVKDVMRGLINGTLLPGASIVVTSRPCLALSRTSFDRHLLILGFQEDQVDDYFRRFFQDAKRAAAVRSYISGHQGLAGLCFIPLYCFILCTALGEFFPTGEVTVPSPPTTITGLYCCYLVTILGQSWSLEPGIRQLVLSLGRLAYATLLAGKFLFTPDELQEFGFDPQDLPSNFFNSVFYREENKHYCFFHLTVQEFLAALYCMATLDPSAEELTPCLDLWWYGHLDSSLTPPDQSSLLSSTKQLLKDHQPQWDYLQMFTRFFMGLLTSRMEGKLEGLAGSFSRDILGPVAEWLVQKIRGDTERRLLSLLHCVAELRQEEVTGQVAHELKDVNLFKVTLNPADCAALAYVLGASESKPVKNLNLSYSNIGMAGLHQIQGLLHRCETLQLRYNSLDQEAAAIEAEVLRSPQCQVKRLLMCGNCLGPAGARQLWEALRENHTLEELYLDITGITDSGLDNMLSCLLANSTLRLLTIVGNRLSEAGQRMLLELSHQKPALKVISTFDSDMGLLQAYLDWVEEIKADPDQMDSVKNVDALRCILSVLRDLDDAKARPEARARIGKLRREITTLLGEKE</sequence>
<keyword evidence="4" id="KW-0547">Nucleotide-binding</keyword>
<dbReference type="PANTHER" id="PTHR45690">
    <property type="entry name" value="NACHT, LRR AND PYD DOMAINS-CONTAINING PROTEIN 12"/>
    <property type="match status" value="1"/>
</dbReference>
<keyword evidence="5" id="KW-0378">Hydrolase</keyword>
<keyword evidence="9" id="KW-1271">Inflammasome</keyword>
<keyword evidence="10" id="KW-0175">Coiled coil</keyword>
<evidence type="ECO:0000259" key="12">
    <source>
        <dbReference type="PROSITE" id="PS50837"/>
    </source>
</evidence>
<dbReference type="Gene3D" id="3.80.10.10">
    <property type="entry name" value="Ribonuclease Inhibitor"/>
    <property type="match status" value="1"/>
</dbReference>
<feature type="compositionally biased region" description="Basic and acidic residues" evidence="11">
    <location>
        <begin position="97"/>
        <end position="113"/>
    </location>
</feature>
<evidence type="ECO:0000313" key="13">
    <source>
        <dbReference type="Ensembl" id="ENSPCEP00000008761.1"/>
    </source>
</evidence>
<dbReference type="PROSITE" id="PS50837">
    <property type="entry name" value="NACHT"/>
    <property type="match status" value="1"/>
</dbReference>
<dbReference type="GO" id="GO:0045087">
    <property type="term" value="P:innate immune response"/>
    <property type="evidence" value="ECO:0007669"/>
    <property type="project" value="UniProtKB-KW"/>
</dbReference>
<dbReference type="Pfam" id="PF05729">
    <property type="entry name" value="NACHT"/>
    <property type="match status" value="1"/>
</dbReference>
<evidence type="ECO:0000256" key="11">
    <source>
        <dbReference type="SAM" id="MobiDB-lite"/>
    </source>
</evidence>
<reference evidence="13" key="1">
    <citation type="submission" date="2025-08" db="UniProtKB">
        <authorList>
            <consortium name="Ensembl"/>
        </authorList>
    </citation>
    <scope>IDENTIFICATION</scope>
</reference>
<dbReference type="PANTHER" id="PTHR45690:SF19">
    <property type="entry name" value="NACHT, LRR AND PYD DOMAINS-CONTAINING PROTEIN 3"/>
    <property type="match status" value="1"/>
</dbReference>
<evidence type="ECO:0000313" key="14">
    <source>
        <dbReference type="Proteomes" id="UP000694393"/>
    </source>
</evidence>
<dbReference type="Gene3D" id="3.40.50.300">
    <property type="entry name" value="P-loop containing nucleotide triphosphate hydrolases"/>
    <property type="match status" value="1"/>
</dbReference>
<dbReference type="Ensembl" id="ENSPCET00000009074.1">
    <property type="protein sequence ID" value="ENSPCEP00000008761.1"/>
    <property type="gene ID" value="ENSPCEG00000007039.1"/>
</dbReference>
<dbReference type="Pfam" id="PF17779">
    <property type="entry name" value="WHD_NOD2"/>
    <property type="match status" value="1"/>
</dbReference>
<accession>A0A8C8RRI2</accession>
<dbReference type="Pfam" id="PF17776">
    <property type="entry name" value="NLRC4_HD2"/>
    <property type="match status" value="1"/>
</dbReference>
<evidence type="ECO:0000256" key="4">
    <source>
        <dbReference type="ARBA" id="ARBA00022741"/>
    </source>
</evidence>
<dbReference type="Gene3D" id="1.10.533.10">
    <property type="entry name" value="Death Domain, Fas"/>
    <property type="match status" value="1"/>
</dbReference>
<evidence type="ECO:0000256" key="3">
    <source>
        <dbReference type="ARBA" id="ARBA00022737"/>
    </source>
</evidence>
<dbReference type="InterPro" id="IPR027417">
    <property type="entry name" value="P-loop_NTPase"/>
</dbReference>
<dbReference type="SMART" id="SM00368">
    <property type="entry name" value="LRR_RI"/>
    <property type="match status" value="4"/>
</dbReference>
<feature type="region of interest" description="Disordered" evidence="11">
    <location>
        <begin position="97"/>
        <end position="118"/>
    </location>
</feature>
<feature type="coiled-coil region" evidence="10">
    <location>
        <begin position="728"/>
        <end position="755"/>
    </location>
</feature>